<dbReference type="EMBL" id="JBHTMU010000049">
    <property type="protein sequence ID" value="MFD1344424.1"/>
    <property type="molecule type" value="Genomic_DNA"/>
</dbReference>
<sequence>MAKLDLTAAADLLRDLRDRRLPPEIVHTSIDIRGAQATMLKDGTLLIPGTNEIMDWFDFNLQIGPVPMDGHGFEVVPGDSGALYHAGFLEHAQLLYPFAKALRPKFILGHSLGAASAQIIGMSLRIPTIAFASPKTTKSRGQLPGEGWVVNLCRVDDTVCHMPPRELGFRNLGSVYWMAPDVLDMDEDHSIENYHVLLKLKRIRDRVPIAWPR</sequence>
<protein>
    <recommendedName>
        <fullName evidence="3">Lipase (Class 3)</fullName>
    </recommendedName>
</protein>
<name>A0ABW3ZMZ6_9RHOB</name>
<dbReference type="InterPro" id="IPR029058">
    <property type="entry name" value="AB_hydrolase_fold"/>
</dbReference>
<organism evidence="1 2">
    <name type="scientific">Litorisediminicola beolgyonensis</name>
    <dbReference type="NCBI Taxonomy" id="1173614"/>
    <lineage>
        <taxon>Bacteria</taxon>
        <taxon>Pseudomonadati</taxon>
        <taxon>Pseudomonadota</taxon>
        <taxon>Alphaproteobacteria</taxon>
        <taxon>Rhodobacterales</taxon>
        <taxon>Paracoccaceae</taxon>
        <taxon>Litorisediminicola</taxon>
    </lineage>
</organism>
<dbReference type="Gene3D" id="3.40.50.1820">
    <property type="entry name" value="alpha/beta hydrolase"/>
    <property type="match status" value="1"/>
</dbReference>
<keyword evidence="2" id="KW-1185">Reference proteome</keyword>
<accession>A0ABW3ZMZ6</accession>
<evidence type="ECO:0008006" key="3">
    <source>
        <dbReference type="Google" id="ProtNLM"/>
    </source>
</evidence>
<proteinExistence type="predicted"/>
<comment type="caution">
    <text evidence="1">The sequence shown here is derived from an EMBL/GenBank/DDBJ whole genome shotgun (WGS) entry which is preliminary data.</text>
</comment>
<gene>
    <name evidence="1" type="ORF">ACFQ4E_18485</name>
</gene>
<dbReference type="RefSeq" id="WP_386806005.1">
    <property type="nucleotide sequence ID" value="NZ_JBHTMU010000049.1"/>
</dbReference>
<dbReference type="Proteomes" id="UP001597135">
    <property type="component" value="Unassembled WGS sequence"/>
</dbReference>
<evidence type="ECO:0000313" key="1">
    <source>
        <dbReference type="EMBL" id="MFD1344424.1"/>
    </source>
</evidence>
<dbReference type="SUPFAM" id="SSF53474">
    <property type="entry name" value="alpha/beta-Hydrolases"/>
    <property type="match status" value="1"/>
</dbReference>
<evidence type="ECO:0000313" key="2">
    <source>
        <dbReference type="Proteomes" id="UP001597135"/>
    </source>
</evidence>
<reference evidence="2" key="1">
    <citation type="journal article" date="2019" name="Int. J. Syst. Evol. Microbiol.">
        <title>The Global Catalogue of Microorganisms (GCM) 10K type strain sequencing project: providing services to taxonomists for standard genome sequencing and annotation.</title>
        <authorList>
            <consortium name="The Broad Institute Genomics Platform"/>
            <consortium name="The Broad Institute Genome Sequencing Center for Infectious Disease"/>
            <person name="Wu L."/>
            <person name="Ma J."/>
        </authorList>
    </citation>
    <scope>NUCLEOTIDE SEQUENCE [LARGE SCALE GENOMIC DNA]</scope>
    <source>
        <strain evidence="2">CCUG 62953</strain>
    </source>
</reference>